<reference evidence="1 2" key="1">
    <citation type="submission" date="2005-09" db="EMBL/GenBank/DDBJ databases">
        <authorList>
            <person name="Mural R.J."/>
            <person name="Li P.W."/>
            <person name="Adams M.D."/>
            <person name="Amanatides P.G."/>
            <person name="Baden-Tillson H."/>
            <person name="Barnstead M."/>
            <person name="Chin S.H."/>
            <person name="Dew I."/>
            <person name="Evans C.A."/>
            <person name="Ferriera S."/>
            <person name="Flanigan M."/>
            <person name="Fosler C."/>
            <person name="Glodek A."/>
            <person name="Gu Z."/>
            <person name="Holt R.A."/>
            <person name="Jennings D."/>
            <person name="Kraft C.L."/>
            <person name="Lu F."/>
            <person name="Nguyen T."/>
            <person name="Nusskern D.R."/>
            <person name="Pfannkoch C.M."/>
            <person name="Sitter C."/>
            <person name="Sutton G.G."/>
            <person name="Venter J.C."/>
            <person name="Wang Z."/>
            <person name="Woodage T."/>
            <person name="Zheng X.H."/>
            <person name="Zhong F."/>
        </authorList>
    </citation>
    <scope>NUCLEOTIDE SEQUENCE [LARGE SCALE GENOMIC DNA]</scope>
    <source>
        <strain>BN</strain>
        <strain evidence="2">Sprague-Dawley</strain>
    </source>
</reference>
<evidence type="ECO:0000313" key="1">
    <source>
        <dbReference type="EMBL" id="EDL76740.1"/>
    </source>
</evidence>
<evidence type="ECO:0000313" key="2">
    <source>
        <dbReference type="Proteomes" id="UP000234681"/>
    </source>
</evidence>
<protein>
    <submittedName>
        <fullName evidence="1">RCG25950, isoform CRA_a</fullName>
    </submittedName>
</protein>
<dbReference type="EMBL" id="CH473954">
    <property type="protein sequence ID" value="EDL76740.1"/>
    <property type="molecule type" value="Genomic_DNA"/>
</dbReference>
<dbReference type="Proteomes" id="UP000234681">
    <property type="component" value="Chromosome 8"/>
</dbReference>
<organism evidence="1 2">
    <name type="scientific">Rattus norvegicus</name>
    <name type="common">Rat</name>
    <dbReference type="NCBI Taxonomy" id="10116"/>
    <lineage>
        <taxon>Eukaryota</taxon>
        <taxon>Metazoa</taxon>
        <taxon>Chordata</taxon>
        <taxon>Craniata</taxon>
        <taxon>Vertebrata</taxon>
        <taxon>Euteleostomi</taxon>
        <taxon>Mammalia</taxon>
        <taxon>Eutheria</taxon>
        <taxon>Euarchontoglires</taxon>
        <taxon>Glires</taxon>
        <taxon>Rodentia</taxon>
        <taxon>Myomorpha</taxon>
        <taxon>Muroidea</taxon>
        <taxon>Muridae</taxon>
        <taxon>Murinae</taxon>
        <taxon>Rattus</taxon>
    </lineage>
</organism>
<accession>A6I4D7</accession>
<gene>
    <name evidence="1" type="ORF">rCG_25950</name>
</gene>
<name>A6I4D7_RAT</name>
<dbReference type="AlphaFoldDB" id="A6I4D7"/>
<sequence>MSKSRPLTKCSMGHCRITINSKAWCAIKVPFSSCEKHSSATWAR</sequence>
<proteinExistence type="predicted"/>